<organism evidence="2">
    <name type="scientific">Bacillus subtilis (strain 168)</name>
    <dbReference type="NCBI Taxonomy" id="224308"/>
    <lineage>
        <taxon>Bacteria</taxon>
        <taxon>Bacillati</taxon>
        <taxon>Bacillota</taxon>
        <taxon>Bacilli</taxon>
        <taxon>Bacillales</taxon>
        <taxon>Bacillaceae</taxon>
        <taxon>Bacillus</taxon>
    </lineage>
</organism>
<dbReference type="InterPro" id="IPR011856">
    <property type="entry name" value="tRNA_endonuc-like_dom_sf"/>
</dbReference>
<feature type="domain" description="PD(D/E)XK endonuclease" evidence="1">
    <location>
        <begin position="6"/>
        <end position="114"/>
    </location>
</feature>
<name>A0A6M3ZC27_BACSU</name>
<gene>
    <name evidence="2" type="ORF">HIR78_10765</name>
    <name evidence="3" type="ORF">HIR78_11665</name>
</gene>
<dbReference type="Pfam" id="PF11645">
    <property type="entry name" value="PDDEXK_5"/>
    <property type="match status" value="1"/>
</dbReference>
<dbReference type="GO" id="GO:0003676">
    <property type="term" value="F:nucleic acid binding"/>
    <property type="evidence" value="ECO:0007669"/>
    <property type="project" value="InterPro"/>
</dbReference>
<dbReference type="SUPFAM" id="SSF52980">
    <property type="entry name" value="Restriction endonuclease-like"/>
    <property type="match status" value="1"/>
</dbReference>
<dbReference type="EMBL" id="CP052842">
    <property type="protein sequence ID" value="QJP88485.1"/>
    <property type="molecule type" value="Genomic_DNA"/>
</dbReference>
<dbReference type="RefSeq" id="WP_250626391.1">
    <property type="nucleotide sequence ID" value="NZ_CP051860.2"/>
</dbReference>
<accession>A0A6M3ZC27</accession>
<sequence>MLKDEKRKTGDCGEFLVLYDLTKKGFELFAPMNNGSLIDIVAIKNDTSFKIQVKASNKILNDKLVFDIRRSNNVYSENSFDVLALVDTVNNKVAYLKWEEMYSRSTIKMRTSDYNRNFHSPHTTVHYFDDHLEFPFRVNEPDILVAH</sequence>
<dbReference type="InterPro" id="IPR011335">
    <property type="entry name" value="Restrct_endonuc-II-like"/>
</dbReference>
<dbReference type="InterPro" id="IPR021671">
    <property type="entry name" value="PD(D/E)XK_Endonuc"/>
</dbReference>
<evidence type="ECO:0000313" key="3">
    <source>
        <dbReference type="EMBL" id="QJP88645.1"/>
    </source>
</evidence>
<evidence type="ECO:0000313" key="2">
    <source>
        <dbReference type="EMBL" id="QJP88485.1"/>
    </source>
</evidence>
<dbReference type="Gene3D" id="3.40.1350.10">
    <property type="match status" value="1"/>
</dbReference>
<proteinExistence type="predicted"/>
<reference evidence="2" key="1">
    <citation type="submission" date="2020-04" db="EMBL/GenBank/DDBJ databases">
        <title>Phage recombination drives evolution of spore-forming Bacilli.</title>
        <authorList>
            <person name="Dragos A."/>
            <person name="Kovacs A.T."/>
        </authorList>
    </citation>
    <scope>NUCLEOTIDE SEQUENCE</scope>
    <source>
        <strain evidence="2">168</strain>
    </source>
</reference>
<dbReference type="EMBL" id="CP052842">
    <property type="protein sequence ID" value="QJP88645.1"/>
    <property type="molecule type" value="Genomic_DNA"/>
</dbReference>
<protein>
    <recommendedName>
        <fullName evidence="1">PD(D/E)XK endonuclease domain-containing protein</fullName>
    </recommendedName>
</protein>
<evidence type="ECO:0000259" key="1">
    <source>
        <dbReference type="Pfam" id="PF11645"/>
    </source>
</evidence>
<dbReference type="AlphaFoldDB" id="A0A6M3ZC27"/>
<dbReference type="SMR" id="A0A6M3ZC27"/>